<evidence type="ECO:0000256" key="2">
    <source>
        <dbReference type="ARBA" id="ARBA00023012"/>
    </source>
</evidence>
<dbReference type="PANTHER" id="PTHR48111">
    <property type="entry name" value="REGULATOR OF RPOS"/>
    <property type="match status" value="1"/>
</dbReference>
<feature type="domain" description="Response regulatory" evidence="8">
    <location>
        <begin position="4"/>
        <end position="117"/>
    </location>
</feature>
<dbReference type="Pfam" id="PF00486">
    <property type="entry name" value="Trans_reg_C"/>
    <property type="match status" value="1"/>
</dbReference>
<evidence type="ECO:0000256" key="3">
    <source>
        <dbReference type="ARBA" id="ARBA00023015"/>
    </source>
</evidence>
<feature type="domain" description="OmpR/PhoB-type" evidence="9">
    <location>
        <begin position="128"/>
        <end position="226"/>
    </location>
</feature>
<dbReference type="InterPro" id="IPR001867">
    <property type="entry name" value="OmpR/PhoB-type_DNA-bd"/>
</dbReference>
<reference evidence="10 11" key="1">
    <citation type="submission" date="2018-06" db="EMBL/GenBank/DDBJ databases">
        <authorList>
            <consortium name="Pathogen Informatics"/>
            <person name="Doyle S."/>
        </authorList>
    </citation>
    <scope>NUCLEOTIDE SEQUENCE [LARGE SCALE GENOMIC DNA]</scope>
    <source>
        <strain evidence="11">NCTC 11391</strain>
    </source>
</reference>
<dbReference type="PROSITE" id="PS50110">
    <property type="entry name" value="RESPONSE_REGULATORY"/>
    <property type="match status" value="1"/>
</dbReference>
<dbReference type="InterPro" id="IPR039420">
    <property type="entry name" value="WalR-like"/>
</dbReference>
<evidence type="ECO:0000256" key="6">
    <source>
        <dbReference type="PROSITE-ProRule" id="PRU00169"/>
    </source>
</evidence>
<feature type="DNA-binding region" description="OmpR/PhoB-type" evidence="7">
    <location>
        <begin position="128"/>
        <end position="226"/>
    </location>
</feature>
<dbReference type="SMART" id="SM00448">
    <property type="entry name" value="REC"/>
    <property type="match status" value="1"/>
</dbReference>
<keyword evidence="5" id="KW-0804">Transcription</keyword>
<dbReference type="PANTHER" id="PTHR48111:SF31">
    <property type="entry name" value="TRANSCRIPTIONAL REGULATORY PROTEIN YXDJ"/>
    <property type="match status" value="1"/>
</dbReference>
<dbReference type="GO" id="GO:0006355">
    <property type="term" value="P:regulation of DNA-templated transcription"/>
    <property type="evidence" value="ECO:0007669"/>
    <property type="project" value="InterPro"/>
</dbReference>
<dbReference type="SUPFAM" id="SSF46894">
    <property type="entry name" value="C-terminal effector domain of the bipartite response regulators"/>
    <property type="match status" value="1"/>
</dbReference>
<evidence type="ECO:0000256" key="5">
    <source>
        <dbReference type="ARBA" id="ARBA00023163"/>
    </source>
</evidence>
<evidence type="ECO:0000256" key="1">
    <source>
        <dbReference type="ARBA" id="ARBA00022553"/>
    </source>
</evidence>
<dbReference type="EMBL" id="UHFA01000002">
    <property type="protein sequence ID" value="SUN36529.1"/>
    <property type="molecule type" value="Genomic_DNA"/>
</dbReference>
<dbReference type="SUPFAM" id="SSF52172">
    <property type="entry name" value="CheY-like"/>
    <property type="match status" value="1"/>
</dbReference>
<dbReference type="GO" id="GO:0000976">
    <property type="term" value="F:transcription cis-regulatory region binding"/>
    <property type="evidence" value="ECO:0007669"/>
    <property type="project" value="TreeGrafter"/>
</dbReference>
<dbReference type="Gene3D" id="3.40.50.2300">
    <property type="match status" value="1"/>
</dbReference>
<dbReference type="GO" id="GO:0005829">
    <property type="term" value="C:cytosol"/>
    <property type="evidence" value="ECO:0007669"/>
    <property type="project" value="TreeGrafter"/>
</dbReference>
<evidence type="ECO:0000313" key="10">
    <source>
        <dbReference type="EMBL" id="SUN36529.1"/>
    </source>
</evidence>
<dbReference type="GO" id="GO:0032993">
    <property type="term" value="C:protein-DNA complex"/>
    <property type="evidence" value="ECO:0007669"/>
    <property type="project" value="TreeGrafter"/>
</dbReference>
<dbReference type="Proteomes" id="UP000254082">
    <property type="component" value="Unassembled WGS sequence"/>
</dbReference>
<keyword evidence="4 7" id="KW-0238">DNA-binding</keyword>
<dbReference type="InterPro" id="IPR011006">
    <property type="entry name" value="CheY-like_superfamily"/>
</dbReference>
<protein>
    <submittedName>
        <fullName evidence="10">Response regulator protein</fullName>
    </submittedName>
</protein>
<keyword evidence="11" id="KW-1185">Reference proteome</keyword>
<dbReference type="OrthoDB" id="9790442at2"/>
<dbReference type="GO" id="GO:0000156">
    <property type="term" value="F:phosphorelay response regulator activity"/>
    <property type="evidence" value="ECO:0007669"/>
    <property type="project" value="TreeGrafter"/>
</dbReference>
<dbReference type="Gene3D" id="6.10.250.690">
    <property type="match status" value="1"/>
</dbReference>
<dbReference type="Pfam" id="PF00072">
    <property type="entry name" value="Response_reg"/>
    <property type="match status" value="1"/>
</dbReference>
<keyword evidence="2" id="KW-0902">Two-component regulatory system</keyword>
<dbReference type="Gene3D" id="1.10.10.10">
    <property type="entry name" value="Winged helix-like DNA-binding domain superfamily/Winged helix DNA-binding domain"/>
    <property type="match status" value="1"/>
</dbReference>
<dbReference type="RefSeq" id="WP_002997821.1">
    <property type="nucleotide sequence ID" value="NZ_UHFA01000002.1"/>
</dbReference>
<feature type="modified residue" description="4-aspartylphosphate" evidence="6">
    <location>
        <position position="53"/>
    </location>
</feature>
<dbReference type="CDD" id="cd00383">
    <property type="entry name" value="trans_reg_C"/>
    <property type="match status" value="1"/>
</dbReference>
<keyword evidence="1 6" id="KW-0597">Phosphoprotein</keyword>
<evidence type="ECO:0000259" key="8">
    <source>
        <dbReference type="PROSITE" id="PS50110"/>
    </source>
</evidence>
<evidence type="ECO:0000256" key="4">
    <source>
        <dbReference type="ARBA" id="ARBA00023125"/>
    </source>
</evidence>
<dbReference type="InterPro" id="IPR036388">
    <property type="entry name" value="WH-like_DNA-bd_sf"/>
</dbReference>
<dbReference type="AlphaFoldDB" id="A0A380JGF9"/>
<dbReference type="InterPro" id="IPR016032">
    <property type="entry name" value="Sig_transdc_resp-reg_C-effctor"/>
</dbReference>
<keyword evidence="3" id="KW-0805">Transcription regulation</keyword>
<proteinExistence type="predicted"/>
<dbReference type="PROSITE" id="PS51755">
    <property type="entry name" value="OMPR_PHOB"/>
    <property type="match status" value="1"/>
</dbReference>
<organism evidence="10 11">
    <name type="scientific">Streptococcus downei MFe28</name>
    <dbReference type="NCBI Taxonomy" id="764290"/>
    <lineage>
        <taxon>Bacteria</taxon>
        <taxon>Bacillati</taxon>
        <taxon>Bacillota</taxon>
        <taxon>Bacilli</taxon>
        <taxon>Lactobacillales</taxon>
        <taxon>Streptococcaceae</taxon>
        <taxon>Streptococcus</taxon>
    </lineage>
</organism>
<dbReference type="InterPro" id="IPR001789">
    <property type="entry name" value="Sig_transdc_resp-reg_receiver"/>
</dbReference>
<sequence>MTIKICIVEDDLDLVSLVQEHLVKYDFEVAICQDFKHIDHFINDQKPDLILLDINIPYYDGFYWCSEIRKKTTVPIIFMSARTEEYDQIRAIMNGGDDYLTKPFSHDLLLAKVNSQLRRAYGEYAHKETGATCGDCSFDKLRLTLECKGKQIDLPKNEAILIGILFEAYPNVVRREKILSGIWDSDLFVEENTLNVTVSRVRKKLLDLGSQLEIVTVRGMGYKVAYEE</sequence>
<evidence type="ECO:0000313" key="11">
    <source>
        <dbReference type="Proteomes" id="UP000254082"/>
    </source>
</evidence>
<evidence type="ECO:0000256" key="7">
    <source>
        <dbReference type="PROSITE-ProRule" id="PRU01091"/>
    </source>
</evidence>
<accession>A0A380JGF9</accession>
<name>A0A380JGF9_STRDO</name>
<evidence type="ECO:0000259" key="9">
    <source>
        <dbReference type="PROSITE" id="PS51755"/>
    </source>
</evidence>
<dbReference type="SMART" id="SM00862">
    <property type="entry name" value="Trans_reg_C"/>
    <property type="match status" value="1"/>
</dbReference>
<gene>
    <name evidence="10" type="primary">graR_2</name>
    <name evidence="10" type="ORF">NCTC11391_01525</name>
</gene>